<evidence type="ECO:0000256" key="8">
    <source>
        <dbReference type="ARBA" id="ARBA00022989"/>
    </source>
</evidence>
<evidence type="ECO:0000256" key="1">
    <source>
        <dbReference type="ARBA" id="ARBA00001971"/>
    </source>
</evidence>
<keyword evidence="8" id="KW-1133">Transmembrane helix</keyword>
<dbReference type="PANTHER" id="PTHR24305">
    <property type="entry name" value="CYTOCHROME P450"/>
    <property type="match status" value="1"/>
</dbReference>
<dbReference type="EMBL" id="JBANRG010000010">
    <property type="protein sequence ID" value="KAK7463035.1"/>
    <property type="molecule type" value="Genomic_DNA"/>
</dbReference>
<evidence type="ECO:0000256" key="10">
    <source>
        <dbReference type="ARBA" id="ARBA00023004"/>
    </source>
</evidence>
<dbReference type="PROSITE" id="PS00086">
    <property type="entry name" value="CYTOCHROME_P450"/>
    <property type="match status" value="1"/>
</dbReference>
<evidence type="ECO:0000256" key="11">
    <source>
        <dbReference type="ARBA" id="ARBA00023033"/>
    </source>
</evidence>
<dbReference type="Proteomes" id="UP001498398">
    <property type="component" value="Unassembled WGS sequence"/>
</dbReference>
<keyword evidence="6" id="KW-0812">Transmembrane</keyword>
<keyword evidence="11 13" id="KW-0503">Monooxygenase</keyword>
<comment type="cofactor">
    <cofactor evidence="1">
        <name>heme</name>
        <dbReference type="ChEBI" id="CHEBI:30413"/>
    </cofactor>
</comment>
<dbReference type="InterPro" id="IPR001128">
    <property type="entry name" value="Cyt_P450"/>
</dbReference>
<dbReference type="Pfam" id="PF00067">
    <property type="entry name" value="p450"/>
    <property type="match status" value="1"/>
</dbReference>
<dbReference type="SUPFAM" id="SSF48264">
    <property type="entry name" value="Cytochrome P450"/>
    <property type="match status" value="1"/>
</dbReference>
<comment type="similarity">
    <text evidence="4 13">Belongs to the cytochrome P450 family.</text>
</comment>
<keyword evidence="7 13" id="KW-0479">Metal-binding</keyword>
<evidence type="ECO:0008006" key="16">
    <source>
        <dbReference type="Google" id="ProtNLM"/>
    </source>
</evidence>
<dbReference type="InterPro" id="IPR050121">
    <property type="entry name" value="Cytochrome_P450_monoxygenase"/>
</dbReference>
<dbReference type="PANTHER" id="PTHR24305:SF166">
    <property type="entry name" value="CYTOCHROME P450 12A4, MITOCHONDRIAL-RELATED"/>
    <property type="match status" value="1"/>
</dbReference>
<comment type="pathway">
    <text evidence="3">Secondary metabolite biosynthesis; terpenoid biosynthesis.</text>
</comment>
<evidence type="ECO:0000256" key="2">
    <source>
        <dbReference type="ARBA" id="ARBA00004370"/>
    </source>
</evidence>
<evidence type="ECO:0000256" key="9">
    <source>
        <dbReference type="ARBA" id="ARBA00023002"/>
    </source>
</evidence>
<gene>
    <name evidence="14" type="ORF">VKT23_007618</name>
</gene>
<dbReference type="InterPro" id="IPR036396">
    <property type="entry name" value="Cyt_P450_sf"/>
</dbReference>
<keyword evidence="15" id="KW-1185">Reference proteome</keyword>
<sequence length="150" mass="16880">MVRRATEDTVLNIPAYPRETASEEEMVGIPIPKGLDVVIDMVGVQYNPRYFPDPHTYKPSRWHGLGNLDSEGFTAFSIGPRACIGRRFATTEAICFLACLLKDYKVEPVLEKKPDGSLESKSEWKTRVLDAKIVLTLGVKDVPIRFIRRG</sequence>
<evidence type="ECO:0000256" key="5">
    <source>
        <dbReference type="ARBA" id="ARBA00022617"/>
    </source>
</evidence>
<proteinExistence type="inferred from homology"/>
<accession>A0ABR1JQ18</accession>
<organism evidence="14 15">
    <name type="scientific">Marasmiellus scandens</name>
    <dbReference type="NCBI Taxonomy" id="2682957"/>
    <lineage>
        <taxon>Eukaryota</taxon>
        <taxon>Fungi</taxon>
        <taxon>Dikarya</taxon>
        <taxon>Basidiomycota</taxon>
        <taxon>Agaricomycotina</taxon>
        <taxon>Agaricomycetes</taxon>
        <taxon>Agaricomycetidae</taxon>
        <taxon>Agaricales</taxon>
        <taxon>Marasmiineae</taxon>
        <taxon>Omphalotaceae</taxon>
        <taxon>Marasmiellus</taxon>
    </lineage>
</organism>
<evidence type="ECO:0000256" key="4">
    <source>
        <dbReference type="ARBA" id="ARBA00010617"/>
    </source>
</evidence>
<keyword evidence="10 13" id="KW-0408">Iron</keyword>
<protein>
    <recommendedName>
        <fullName evidence="16">Cytochrome P450</fullName>
    </recommendedName>
</protein>
<name>A0ABR1JQ18_9AGAR</name>
<dbReference type="Gene3D" id="1.10.630.10">
    <property type="entry name" value="Cytochrome P450"/>
    <property type="match status" value="1"/>
</dbReference>
<evidence type="ECO:0000256" key="13">
    <source>
        <dbReference type="RuleBase" id="RU000461"/>
    </source>
</evidence>
<evidence type="ECO:0000256" key="12">
    <source>
        <dbReference type="ARBA" id="ARBA00023136"/>
    </source>
</evidence>
<keyword evidence="5 13" id="KW-0349">Heme</keyword>
<comment type="subcellular location">
    <subcellularLocation>
        <location evidence="2">Membrane</location>
    </subcellularLocation>
</comment>
<keyword evidence="9 13" id="KW-0560">Oxidoreductase</keyword>
<comment type="caution">
    <text evidence="14">The sequence shown here is derived from an EMBL/GenBank/DDBJ whole genome shotgun (WGS) entry which is preliminary data.</text>
</comment>
<evidence type="ECO:0000256" key="7">
    <source>
        <dbReference type="ARBA" id="ARBA00022723"/>
    </source>
</evidence>
<evidence type="ECO:0000256" key="6">
    <source>
        <dbReference type="ARBA" id="ARBA00022692"/>
    </source>
</evidence>
<dbReference type="PRINTS" id="PR00463">
    <property type="entry name" value="EP450I"/>
</dbReference>
<keyword evidence="12" id="KW-0472">Membrane</keyword>
<evidence type="ECO:0000313" key="14">
    <source>
        <dbReference type="EMBL" id="KAK7463035.1"/>
    </source>
</evidence>
<dbReference type="InterPro" id="IPR017972">
    <property type="entry name" value="Cyt_P450_CS"/>
</dbReference>
<evidence type="ECO:0000313" key="15">
    <source>
        <dbReference type="Proteomes" id="UP001498398"/>
    </source>
</evidence>
<evidence type="ECO:0000256" key="3">
    <source>
        <dbReference type="ARBA" id="ARBA00004721"/>
    </source>
</evidence>
<dbReference type="InterPro" id="IPR002401">
    <property type="entry name" value="Cyt_P450_E_grp-I"/>
</dbReference>
<reference evidence="14 15" key="1">
    <citation type="submission" date="2024-01" db="EMBL/GenBank/DDBJ databases">
        <title>A draft genome for the cacao thread blight pathogen Marasmiellus scandens.</title>
        <authorList>
            <person name="Baruah I.K."/>
            <person name="Leung J."/>
            <person name="Bukari Y."/>
            <person name="Amoako-Attah I."/>
            <person name="Meinhardt L.W."/>
            <person name="Bailey B.A."/>
            <person name="Cohen S.P."/>
        </authorList>
    </citation>
    <scope>NUCLEOTIDE SEQUENCE [LARGE SCALE GENOMIC DNA]</scope>
    <source>
        <strain evidence="14 15">GH-19</strain>
    </source>
</reference>